<dbReference type="InterPro" id="IPR023606">
    <property type="entry name" value="CoA-Trfase_III_dom_1_sf"/>
</dbReference>
<reference evidence="2" key="1">
    <citation type="submission" date="2016-11" db="EMBL/GenBank/DDBJ databases">
        <authorList>
            <person name="Jaros S."/>
            <person name="Januszkiewicz K."/>
            <person name="Wedrychowicz H."/>
        </authorList>
    </citation>
    <scope>NUCLEOTIDE SEQUENCE [LARGE SCALE GENOMIC DNA]</scope>
    <source>
        <strain evidence="2">Y48</strain>
    </source>
</reference>
<name>A0A1J0VSH3_9NOCA</name>
<proteinExistence type="predicted"/>
<dbReference type="InterPro" id="IPR003673">
    <property type="entry name" value="CoA-Trfase_fam_III"/>
</dbReference>
<keyword evidence="3" id="KW-1185">Reference proteome</keyword>
<dbReference type="Gene3D" id="3.30.1540.10">
    <property type="entry name" value="formyl-coa transferase, domain 3"/>
    <property type="match status" value="1"/>
</dbReference>
<evidence type="ECO:0000313" key="3">
    <source>
        <dbReference type="Proteomes" id="UP000183810"/>
    </source>
</evidence>
<dbReference type="EMBL" id="CP018082">
    <property type="protein sequence ID" value="APE34988.1"/>
    <property type="molecule type" value="Genomic_DNA"/>
</dbReference>
<protein>
    <submittedName>
        <fullName evidence="2">Carnitine dehydratase</fullName>
    </submittedName>
</protein>
<organism evidence="2 3">
    <name type="scientific">Nocardia mangyaensis</name>
    <dbReference type="NCBI Taxonomy" id="2213200"/>
    <lineage>
        <taxon>Bacteria</taxon>
        <taxon>Bacillati</taxon>
        <taxon>Actinomycetota</taxon>
        <taxon>Actinomycetes</taxon>
        <taxon>Mycobacteriales</taxon>
        <taxon>Nocardiaceae</taxon>
        <taxon>Nocardia</taxon>
    </lineage>
</organism>
<dbReference type="Pfam" id="PF02515">
    <property type="entry name" value="CoA_transf_3"/>
    <property type="match status" value="1"/>
</dbReference>
<dbReference type="RefSeq" id="WP_071928173.1">
    <property type="nucleotide sequence ID" value="NZ_CP018082.1"/>
</dbReference>
<evidence type="ECO:0000256" key="1">
    <source>
        <dbReference type="SAM" id="MobiDB-lite"/>
    </source>
</evidence>
<dbReference type="InterPro" id="IPR050509">
    <property type="entry name" value="CoA-transferase_III"/>
</dbReference>
<dbReference type="OrthoDB" id="9797653at2"/>
<evidence type="ECO:0000313" key="2">
    <source>
        <dbReference type="EMBL" id="APE34988.1"/>
    </source>
</evidence>
<dbReference type="Gene3D" id="3.40.50.10540">
    <property type="entry name" value="Crotonobetainyl-coa:carnitine coa-transferase, domain 1"/>
    <property type="match status" value="1"/>
</dbReference>
<dbReference type="SUPFAM" id="SSF89796">
    <property type="entry name" value="CoA-transferase family III (CaiB/BaiF)"/>
    <property type="match status" value="1"/>
</dbReference>
<gene>
    <name evidence="2" type="ORF">BOX37_14675</name>
</gene>
<dbReference type="PANTHER" id="PTHR48228:SF5">
    <property type="entry name" value="ALPHA-METHYLACYL-COA RACEMASE"/>
    <property type="match status" value="1"/>
</dbReference>
<dbReference type="Proteomes" id="UP000183810">
    <property type="component" value="Chromosome"/>
</dbReference>
<feature type="region of interest" description="Disordered" evidence="1">
    <location>
        <begin position="337"/>
        <end position="362"/>
    </location>
</feature>
<sequence length="385" mass="39918">MSAPGPRADGPLAGLRVVEIASLAPGPFACMVLADLGAEVIRVDRVGDSAGLLAPSGVLDRGRQSIAVDLKAPEGREVVLRLAETADILVEGFRPGVAERMGIGPDDCAQRNPGLVYGRMTGWGQDGPLANAAGHDINYIGVAGALDLLGRAGQNPTPPVNLLGDFGGGGMLLVVGVLAALQERTRSGLGQVVDAAMVDGAALLTAFLHGMHAAGLWEGGRGENLLDGGGAYYDTYRCADGGYVAVGAVEPHFYAELLDRLGLAEADLPAQYDLDEAEKLRAVLAETFATRPRDEWAAIFADSDACVSPVLSAWQAHEHPHNRVRETFVEVGGITQPAPAPRFGRTPAPVPRPGSASGADTGAVLRGLGYSEEEVGRLRRAGSIA</sequence>
<dbReference type="PANTHER" id="PTHR48228">
    <property type="entry name" value="SUCCINYL-COA--D-CITRAMALATE COA-TRANSFERASE"/>
    <property type="match status" value="1"/>
</dbReference>
<dbReference type="InterPro" id="IPR044855">
    <property type="entry name" value="CoA-Trfase_III_dom3_sf"/>
</dbReference>
<accession>A0A1J0VSH3</accession>
<dbReference type="KEGG" id="nsl:BOX37_14675"/>
<dbReference type="GO" id="GO:0003824">
    <property type="term" value="F:catalytic activity"/>
    <property type="evidence" value="ECO:0007669"/>
    <property type="project" value="InterPro"/>
</dbReference>
<dbReference type="AlphaFoldDB" id="A0A1J0VSH3"/>